<evidence type="ECO:0000259" key="4">
    <source>
        <dbReference type="Pfam" id="PF13490"/>
    </source>
</evidence>
<evidence type="ECO:0000256" key="2">
    <source>
        <dbReference type="ARBA" id="ARBA00024438"/>
    </source>
</evidence>
<feature type="domain" description="Putative zinc-finger" evidence="4">
    <location>
        <begin position="6"/>
        <end position="38"/>
    </location>
</feature>
<comment type="similarity">
    <text evidence="1">Belongs to the zinc-associated anti-sigma factor (ZAS) superfamily. Anti-sigma-W factor family.</text>
</comment>
<evidence type="ECO:0000256" key="3">
    <source>
        <dbReference type="SAM" id="Phobius"/>
    </source>
</evidence>
<dbReference type="RefSeq" id="WP_390298103.1">
    <property type="nucleotide sequence ID" value="NZ_JBHSFU010000009.1"/>
</dbReference>
<dbReference type="Gene3D" id="1.10.10.1320">
    <property type="entry name" value="Anti-sigma factor, zinc-finger domain"/>
    <property type="match status" value="1"/>
</dbReference>
<accession>A0ABV9DL71</accession>
<organism evidence="5 6">
    <name type="scientific">Virgibacillus kekensis</name>
    <dbReference type="NCBI Taxonomy" id="202261"/>
    <lineage>
        <taxon>Bacteria</taxon>
        <taxon>Bacillati</taxon>
        <taxon>Bacillota</taxon>
        <taxon>Bacilli</taxon>
        <taxon>Bacillales</taxon>
        <taxon>Bacillaceae</taxon>
        <taxon>Virgibacillus</taxon>
    </lineage>
</organism>
<dbReference type="Proteomes" id="UP001595989">
    <property type="component" value="Unassembled WGS sequence"/>
</dbReference>
<dbReference type="InterPro" id="IPR041916">
    <property type="entry name" value="Anti_sigma_zinc_sf"/>
</dbReference>
<dbReference type="InterPro" id="IPR027383">
    <property type="entry name" value="Znf_put"/>
</dbReference>
<keyword evidence="6" id="KW-1185">Reference proteome</keyword>
<evidence type="ECO:0000313" key="5">
    <source>
        <dbReference type="EMBL" id="MFC4559610.1"/>
    </source>
</evidence>
<proteinExistence type="inferred from homology"/>
<keyword evidence="3" id="KW-0472">Membrane</keyword>
<keyword evidence="3" id="KW-1133">Transmembrane helix</keyword>
<sequence length="217" mass="24283">MNCNGEAIELMHKYLDGDLTKQEEAKLRIHLEECEACQKHFHELKRTITLIQSTEHVPVPENFTANVMANLPAEKKRIKYLRWFKAHPALVSAAIFFIFMFSGVFTAWNQEGELVVSKQENLIIKGDTVIVPEGVTVSGDLLVKNGNLRIDGKVDGNVTLINGELVDSSLEGSGLMASAGGVNGELKQVDQMFEWIWFHLKDMFQSVFSLGHVLLTP</sequence>
<keyword evidence="3" id="KW-0812">Transmembrane</keyword>
<evidence type="ECO:0000256" key="1">
    <source>
        <dbReference type="ARBA" id="ARBA00024353"/>
    </source>
</evidence>
<protein>
    <recommendedName>
        <fullName evidence="2">Anti-sigma-W factor RsiW</fullName>
    </recommendedName>
</protein>
<gene>
    <name evidence="5" type="ORF">ACFO3D_15535</name>
</gene>
<reference evidence="6" key="1">
    <citation type="journal article" date="2019" name="Int. J. Syst. Evol. Microbiol.">
        <title>The Global Catalogue of Microorganisms (GCM) 10K type strain sequencing project: providing services to taxonomists for standard genome sequencing and annotation.</title>
        <authorList>
            <consortium name="The Broad Institute Genomics Platform"/>
            <consortium name="The Broad Institute Genome Sequencing Center for Infectious Disease"/>
            <person name="Wu L."/>
            <person name="Ma J."/>
        </authorList>
    </citation>
    <scope>NUCLEOTIDE SEQUENCE [LARGE SCALE GENOMIC DNA]</scope>
    <source>
        <strain evidence="6">CGMCC 4.7426</strain>
    </source>
</reference>
<feature type="transmembrane region" description="Helical" evidence="3">
    <location>
        <begin position="86"/>
        <end position="108"/>
    </location>
</feature>
<evidence type="ECO:0000313" key="6">
    <source>
        <dbReference type="Proteomes" id="UP001595989"/>
    </source>
</evidence>
<dbReference type="EMBL" id="JBHSFU010000009">
    <property type="protein sequence ID" value="MFC4559610.1"/>
    <property type="molecule type" value="Genomic_DNA"/>
</dbReference>
<comment type="caution">
    <text evidence="5">The sequence shown here is derived from an EMBL/GenBank/DDBJ whole genome shotgun (WGS) entry which is preliminary data.</text>
</comment>
<name>A0ABV9DL71_9BACI</name>
<dbReference type="Pfam" id="PF13490">
    <property type="entry name" value="zf-HC2"/>
    <property type="match status" value="1"/>
</dbReference>